<keyword evidence="2" id="KW-1185">Reference proteome</keyword>
<dbReference type="Proteomes" id="UP000054558">
    <property type="component" value="Unassembled WGS sequence"/>
</dbReference>
<evidence type="ECO:0000313" key="1">
    <source>
        <dbReference type="EMBL" id="GAQ87943.1"/>
    </source>
</evidence>
<gene>
    <name evidence="1" type="ORF">KFL_003890140</name>
</gene>
<proteinExistence type="predicted"/>
<organism evidence="1 2">
    <name type="scientific">Klebsormidium nitens</name>
    <name type="common">Green alga</name>
    <name type="synonym">Ulothrix nitens</name>
    <dbReference type="NCBI Taxonomy" id="105231"/>
    <lineage>
        <taxon>Eukaryota</taxon>
        <taxon>Viridiplantae</taxon>
        <taxon>Streptophyta</taxon>
        <taxon>Klebsormidiophyceae</taxon>
        <taxon>Klebsormidiales</taxon>
        <taxon>Klebsormidiaceae</taxon>
        <taxon>Klebsormidium</taxon>
    </lineage>
</organism>
<dbReference type="AlphaFoldDB" id="A0A1Y1IBJ9"/>
<accession>A0A1Y1IBJ9</accession>
<reference evidence="1 2" key="1">
    <citation type="journal article" date="2014" name="Nat. Commun.">
        <title>Klebsormidium flaccidum genome reveals primary factors for plant terrestrial adaptation.</title>
        <authorList>
            <person name="Hori K."/>
            <person name="Maruyama F."/>
            <person name="Fujisawa T."/>
            <person name="Togashi T."/>
            <person name="Yamamoto N."/>
            <person name="Seo M."/>
            <person name="Sato S."/>
            <person name="Yamada T."/>
            <person name="Mori H."/>
            <person name="Tajima N."/>
            <person name="Moriyama T."/>
            <person name="Ikeuchi M."/>
            <person name="Watanabe M."/>
            <person name="Wada H."/>
            <person name="Kobayashi K."/>
            <person name="Saito M."/>
            <person name="Masuda T."/>
            <person name="Sasaki-Sekimoto Y."/>
            <person name="Mashiguchi K."/>
            <person name="Awai K."/>
            <person name="Shimojima M."/>
            <person name="Masuda S."/>
            <person name="Iwai M."/>
            <person name="Nobusawa T."/>
            <person name="Narise T."/>
            <person name="Kondo S."/>
            <person name="Saito H."/>
            <person name="Sato R."/>
            <person name="Murakawa M."/>
            <person name="Ihara Y."/>
            <person name="Oshima-Yamada Y."/>
            <person name="Ohtaka K."/>
            <person name="Satoh M."/>
            <person name="Sonobe K."/>
            <person name="Ishii M."/>
            <person name="Ohtani R."/>
            <person name="Kanamori-Sato M."/>
            <person name="Honoki R."/>
            <person name="Miyazaki D."/>
            <person name="Mochizuki H."/>
            <person name="Umetsu J."/>
            <person name="Higashi K."/>
            <person name="Shibata D."/>
            <person name="Kamiya Y."/>
            <person name="Sato N."/>
            <person name="Nakamura Y."/>
            <person name="Tabata S."/>
            <person name="Ida S."/>
            <person name="Kurokawa K."/>
            <person name="Ohta H."/>
        </authorList>
    </citation>
    <scope>NUCLEOTIDE SEQUENCE [LARGE SCALE GENOMIC DNA]</scope>
    <source>
        <strain evidence="1 2">NIES-2285</strain>
    </source>
</reference>
<protein>
    <submittedName>
        <fullName evidence="1">Uncharacterized protein</fullName>
    </submittedName>
</protein>
<sequence>MSEGDAISGCIRRLRREKVTPHLRADDRGSDGITLMDALYPPTGGPSLLDEQQLLYVIVQVVYTLECLVRVGIMHLNARLDRIVLVREEKNPGRARSYHFVDRSGVARTLHVPFYGWVPILTGFVDSVKHGFDALAIAGAIVPIDTGFRAGSEKPSGVRPSRRFLLRWFDANMDAYVDSQKFLLELLTARRSGEDWDSAPSGRPFGKGLLGLLSTWTRKDYFRRERFTLRSAVNAVRLLVAAKSVGARAAEQADAVYPTVFPDNLPFRVLKELDAGEAARGALVPRCEHMDLREEGASDNCTILAACADGGALARREGAEVVERYDMSRLHAKHSMVPRPASAARTALAFRRPSDPFAIAPALRRHAESMKSAPSPAPYGAVALPYRFESSLAVTRSPRYAAIFAPLEQTTSEPLRPRASGTSQANKPLPAPGIPDFAILSFALTGRCCQQNSVPMQTVRVQGEPSALLPPHLEHTRRHEYLGVPMGDSNEKRGMTRHTNMQDFTTGPYIECSGFKRRRRESVVTSFPT</sequence>
<dbReference type="EMBL" id="DF237338">
    <property type="protein sequence ID" value="GAQ87943.1"/>
    <property type="molecule type" value="Genomic_DNA"/>
</dbReference>
<evidence type="ECO:0000313" key="2">
    <source>
        <dbReference type="Proteomes" id="UP000054558"/>
    </source>
</evidence>
<name>A0A1Y1IBJ9_KLENI</name>